<sequence length="60" mass="6938">MLGGISCGKIRGQCRTFTRSDLLFPISRSEKLERNLLPGPRLTYFLYSSFNYLKFICNSK</sequence>
<dbReference type="Proteomes" id="UP000663722">
    <property type="component" value="Chromosome"/>
</dbReference>
<name>A0A975BMY5_9BACT</name>
<dbReference type="AlphaFoldDB" id="A0A975BMY5"/>
<protein>
    <submittedName>
        <fullName evidence="1">Uncharacterized protein</fullName>
    </submittedName>
</protein>
<dbReference type="KEGG" id="dmm:dnm_040090"/>
<organism evidence="1 2">
    <name type="scientific">Desulfonema magnum</name>
    <dbReference type="NCBI Taxonomy" id="45655"/>
    <lineage>
        <taxon>Bacteria</taxon>
        <taxon>Pseudomonadati</taxon>
        <taxon>Thermodesulfobacteriota</taxon>
        <taxon>Desulfobacteria</taxon>
        <taxon>Desulfobacterales</taxon>
        <taxon>Desulfococcaceae</taxon>
        <taxon>Desulfonema</taxon>
    </lineage>
</organism>
<proteinExistence type="predicted"/>
<dbReference type="EMBL" id="CP061800">
    <property type="protein sequence ID" value="QTA87969.1"/>
    <property type="molecule type" value="Genomic_DNA"/>
</dbReference>
<accession>A0A975BMY5</accession>
<keyword evidence="2" id="KW-1185">Reference proteome</keyword>
<evidence type="ECO:0000313" key="1">
    <source>
        <dbReference type="EMBL" id="QTA87969.1"/>
    </source>
</evidence>
<reference evidence="1" key="1">
    <citation type="journal article" date="2021" name="Microb. Physiol.">
        <title>Proteogenomic Insights into the Physiology of Marine, Sulfate-Reducing, Filamentous Desulfonema limicola and Desulfonema magnum.</title>
        <authorList>
            <person name="Schnaars V."/>
            <person name="Wohlbrand L."/>
            <person name="Scheve S."/>
            <person name="Hinrichs C."/>
            <person name="Reinhardt R."/>
            <person name="Rabus R."/>
        </authorList>
    </citation>
    <scope>NUCLEOTIDE SEQUENCE</scope>
    <source>
        <strain evidence="1">4be13</strain>
    </source>
</reference>
<gene>
    <name evidence="1" type="ORF">dnm_040090</name>
</gene>
<evidence type="ECO:0000313" key="2">
    <source>
        <dbReference type="Proteomes" id="UP000663722"/>
    </source>
</evidence>